<dbReference type="Gene3D" id="2.60.120.1130">
    <property type="match status" value="1"/>
</dbReference>
<feature type="chain" id="PRO_5022815882" description="DUF3857 domain-containing protein" evidence="1">
    <location>
        <begin position="20"/>
        <end position="1263"/>
    </location>
</feature>
<dbReference type="Gene3D" id="2.60.40.3140">
    <property type="match status" value="1"/>
</dbReference>
<sequence>MRFLKLIAILLCVLAQACAGPQPVVRDVAFSPQISAGVQSWMKGESPQNLDWESDARAAFVHAEVLYHQGDMEGAFDAYARTLSTDVRSEAARYAAARLYTMRDSVAEFSARIMPTISDLNVSNVAPLTRLYLNMIYQAASFRLWDQSMEYAPFDAAAVNFPKMWSVSPLLSPWRIYDWDTQFAPETEPRLADTYLSPLMATESPENREETEHYVANGLNLAPSFGADGIYYLETFFETQRPIDAWVYTNFAGAGQVWIDGAEIVNYPDRGYTSGKHLTRVELEKGWHRVLVKIGVQRGYRDWFDFQILPEQARLGEVKLDFRSGCVAARIMPECFSGEANAKTRVADEGQKAWAFEPVWVSPEAVSGANDITLYLTLLGAHFSAETRAFDAAWDELMKRHPAFAAAELLKSLQVQTRWELPSRLRDANAMQHLRRAHDLQPDNALYAYLLGARLNSKSQDREVRELLEKAYNGAKEGGLKNLNAITTWASYLEGQGYQENSEAVWREALTLAPENCDVARKVQTLEQSRQVFREPVEITPFHTSCPALLEAWINAKPELAEQNLDMIEKYASRFPYRDESQRRWADELWKLGQEDKARVVVDDALKRMPDSPVLWNWKIDRAFAEKGLDAALKEIDTYMNTHGSLGWLMWKRATLSGDVPLLDTMPNGYEAAMKAVQDSADASLSNDDAYYVVDYAAREYLPDGASLTLTHTVVRVMTKNAIDRYAETSVPSDAYLLQIRTIKENGETLVPDDDSGKEAISMPGLAEGDFVEVAYLQYSGAPFPGSHRQGVKFYFKMKDISTLHSEYVVWGDAGELIQKNNAPKVERVERQGKTGMRFLAENNPRPRQEPYSVPIDEFLPWIQTWRHALSVDPVETSRRSTFERIHDSLRLSAALESQFDTWLAEVGEDVKTAEGARALFYKAAAWIPDPSAGQFGTEAAHALLTREGSAHIVYKALLDYAGIPAEIYLGRSGLANPEPDPINEFGKFSIPLVRVQIDDQTFWTSPDGPDASWNALGPVVQGQPAICVTCKMASTETVPEAAPLKSFVQNIHVKGSVDEQGNLNGEIEITLPGNAALSFRQGLRSRKDAENRDKLMGSLAANIVPGSVVTGYEILNETAPEADLVIRITLVRQGFARVVPGGLMVETRIFPEALATYYGALPQRTTPMIVGYNRYTNQTLELSFPASPVVLSSGMEGKSQFGDYERRVQVEGNTVKLVANIAMPVQRVSTQDYPAFQKWVSKIDETSVLKVATQAVSSVQGR</sequence>
<proteinExistence type="predicted"/>
<dbReference type="EMBL" id="CP042467">
    <property type="protein sequence ID" value="QED28399.1"/>
    <property type="molecule type" value="Genomic_DNA"/>
</dbReference>
<dbReference type="KEGG" id="bbae:FRD01_14385"/>
<evidence type="ECO:0000256" key="1">
    <source>
        <dbReference type="SAM" id="SignalP"/>
    </source>
</evidence>
<evidence type="ECO:0000313" key="2">
    <source>
        <dbReference type="EMBL" id="QED28399.1"/>
    </source>
</evidence>
<evidence type="ECO:0008006" key="4">
    <source>
        <dbReference type="Google" id="ProtNLM"/>
    </source>
</evidence>
<dbReference type="Proteomes" id="UP000321595">
    <property type="component" value="Chromosome"/>
</dbReference>
<dbReference type="RefSeq" id="WP_146960790.1">
    <property type="nucleotide sequence ID" value="NZ_CP042467.1"/>
</dbReference>
<reference evidence="2 3" key="1">
    <citation type="submission" date="2019-08" db="EMBL/GenBank/DDBJ databases">
        <authorList>
            <person name="Liang Q."/>
        </authorList>
    </citation>
    <scope>NUCLEOTIDE SEQUENCE [LARGE SCALE GENOMIC DNA]</scope>
    <source>
        <strain evidence="2 3">V1718</strain>
    </source>
</reference>
<organism evidence="2 3">
    <name type="scientific">Microvenator marinus</name>
    <dbReference type="NCBI Taxonomy" id="2600177"/>
    <lineage>
        <taxon>Bacteria</taxon>
        <taxon>Deltaproteobacteria</taxon>
        <taxon>Bradymonadales</taxon>
        <taxon>Microvenatoraceae</taxon>
        <taxon>Microvenator</taxon>
    </lineage>
</organism>
<accession>A0A5B8XY97</accession>
<name>A0A5B8XY97_9DELT</name>
<dbReference type="PROSITE" id="PS51257">
    <property type="entry name" value="PROKAR_LIPOPROTEIN"/>
    <property type="match status" value="1"/>
</dbReference>
<keyword evidence="1" id="KW-0732">Signal</keyword>
<dbReference type="InterPro" id="IPR011990">
    <property type="entry name" value="TPR-like_helical_dom_sf"/>
</dbReference>
<dbReference type="Gene3D" id="1.25.40.10">
    <property type="entry name" value="Tetratricopeptide repeat domain"/>
    <property type="match status" value="1"/>
</dbReference>
<dbReference type="SUPFAM" id="SSF48452">
    <property type="entry name" value="TPR-like"/>
    <property type="match status" value="1"/>
</dbReference>
<dbReference type="AlphaFoldDB" id="A0A5B8XY97"/>
<keyword evidence="3" id="KW-1185">Reference proteome</keyword>
<gene>
    <name evidence="2" type="ORF">FRD01_14385</name>
</gene>
<dbReference type="OrthoDB" id="5476519at2"/>
<evidence type="ECO:0000313" key="3">
    <source>
        <dbReference type="Proteomes" id="UP000321595"/>
    </source>
</evidence>
<protein>
    <recommendedName>
        <fullName evidence="4">DUF3857 domain-containing protein</fullName>
    </recommendedName>
</protein>
<feature type="signal peptide" evidence="1">
    <location>
        <begin position="1"/>
        <end position="19"/>
    </location>
</feature>